<dbReference type="InterPro" id="IPR016518">
    <property type="entry name" value="Alpha-L-fucosidase"/>
</dbReference>
<proteinExistence type="predicted"/>
<dbReference type="PANTHER" id="PTHR31084:SF0">
    <property type="entry name" value="ALPHA-L-FUCOSIDASE 2"/>
    <property type="match status" value="1"/>
</dbReference>
<dbReference type="RefSeq" id="WP_246516771.1">
    <property type="nucleotide sequence ID" value="NZ_BORB01000007.1"/>
</dbReference>
<dbReference type="PIRSF" id="PIRSF007663">
    <property type="entry name" value="UCP007663"/>
    <property type="match status" value="1"/>
</dbReference>
<feature type="domain" description="Alpha fucosidase A-like C-terminal" evidence="2">
    <location>
        <begin position="664"/>
        <end position="756"/>
    </location>
</feature>
<accession>A0ABQ4KFU4</accession>
<dbReference type="GO" id="GO:0016787">
    <property type="term" value="F:hydrolase activity"/>
    <property type="evidence" value="ECO:0007669"/>
    <property type="project" value="UniProtKB-KW"/>
</dbReference>
<protein>
    <submittedName>
        <fullName evidence="4">Alpha/beta hydrolase</fullName>
    </submittedName>
</protein>
<gene>
    <name evidence="4" type="ORF">J8TS2_11620</name>
</gene>
<evidence type="ECO:0000259" key="2">
    <source>
        <dbReference type="Pfam" id="PF21307"/>
    </source>
</evidence>
<dbReference type="Proteomes" id="UP000679950">
    <property type="component" value="Unassembled WGS sequence"/>
</dbReference>
<dbReference type="Gene3D" id="2.70.98.50">
    <property type="entry name" value="putative glycoside hydrolase family protein from bacillus halodurans"/>
    <property type="match status" value="1"/>
</dbReference>
<sequence length="762" mass="86883">MQKLWYNQPAQKWTEALPIGNGRLGGMVFGGIHQERIQLNEDSIWYGGPQNANNPDAKKYLPEIRQLLFSGKQREAEHLARMALFSQPRYLHPYQPLGDLYLWFLYEEESVEDYRRILDLETAITSVQYRIGEVRFTREYFSSAVDETVIIHLSSDRPGALNFSANMMRRPFDIGSRAITSNTLLMHGECGRDGVEFCTAIKAVNEGGEVKTIGDSISIEKADAVTLFLSTATTFRYQDPEQVCLEQIETASLKTYPELKEAHITEYHEKIDRVHLEFSSDTKKNVLHLPTDLRIKRYQEGEEDVALESLFFQYGRYLLISSSRPGSLPANLQGIWNDQFTPPWESKYTININTQMNYWLAEVCNLKECHEPLFDLIERIREKGRVTAKELYGCKGFVAHHNTNLWGETHIEGIPLSASVWPMGGAWLSLHLWEHYRFGREESFLRDHAYPVMKEAAEFFLDYLVENENGQLVTGPSISPENTFKLPDGTKGTVCMGPAMDSQILHFLFTALLEVGQILEQESDFMIEIEKTVARLPKIQVGQHGQIMEWIEDYKEVNPGHRHISQLFALHPGEQIHPVHTPKLAKAATRTLERRLANGGGHTGWSRAWIINFWARLREGEKAYQNIRQLLTTSIYPNLFDAHPPFQIDGNFGATAGIAEMLLQSHAGEIVLLPALPKAWATGNVKGLRARGGYEIDIFWENGKLINVFIKATHNGVCKLRTAHIPSIECTGQKVPANWENDLLEFETQSGQEYRLSFIDID</sequence>
<dbReference type="InterPro" id="IPR027414">
    <property type="entry name" value="GH95_N_dom"/>
</dbReference>
<evidence type="ECO:0000259" key="1">
    <source>
        <dbReference type="Pfam" id="PF14498"/>
    </source>
</evidence>
<comment type="caution">
    <text evidence="4">The sequence shown here is derived from an EMBL/GenBank/DDBJ whole genome shotgun (WGS) entry which is preliminary data.</text>
</comment>
<keyword evidence="4" id="KW-0378">Hydrolase</keyword>
<dbReference type="Gene3D" id="1.50.10.10">
    <property type="match status" value="1"/>
</dbReference>
<dbReference type="InterPro" id="IPR012341">
    <property type="entry name" value="6hp_glycosidase-like_sf"/>
</dbReference>
<dbReference type="PANTHER" id="PTHR31084">
    <property type="entry name" value="ALPHA-L-FUCOSIDASE 2"/>
    <property type="match status" value="1"/>
</dbReference>
<dbReference type="InterPro" id="IPR054363">
    <property type="entry name" value="GH95_cat"/>
</dbReference>
<feature type="domain" description="Glycosyl hydrolase family 95 catalytic" evidence="3">
    <location>
        <begin position="256"/>
        <end position="662"/>
    </location>
</feature>
<dbReference type="InterPro" id="IPR049053">
    <property type="entry name" value="AFCA-like_C"/>
</dbReference>
<reference evidence="4 5" key="1">
    <citation type="submission" date="2021-03" db="EMBL/GenBank/DDBJ databases">
        <title>Antimicrobial resistance genes in bacteria isolated from Japanese honey, and their potential for conferring macrolide and lincosamide resistance in the American foulbrood pathogen Paenibacillus larvae.</title>
        <authorList>
            <person name="Okamoto M."/>
            <person name="Kumagai M."/>
            <person name="Kanamori H."/>
            <person name="Takamatsu D."/>
        </authorList>
    </citation>
    <scope>NUCLEOTIDE SEQUENCE [LARGE SCALE GENOMIC DNA]</scope>
    <source>
        <strain evidence="4 5">J8TS2</strain>
    </source>
</reference>
<feature type="domain" description="Glycosyl hydrolase family 95 N-terminal" evidence="1">
    <location>
        <begin position="4"/>
        <end position="236"/>
    </location>
</feature>
<name>A0ABQ4KFU4_9BACI</name>
<dbReference type="SUPFAM" id="SSF48208">
    <property type="entry name" value="Six-hairpin glycosidases"/>
    <property type="match status" value="1"/>
</dbReference>
<dbReference type="Pfam" id="PF14498">
    <property type="entry name" value="Glyco_hyd_65N_2"/>
    <property type="match status" value="1"/>
</dbReference>
<organism evidence="4 5">
    <name type="scientific">Lederbergia ruris</name>
    <dbReference type="NCBI Taxonomy" id="217495"/>
    <lineage>
        <taxon>Bacteria</taxon>
        <taxon>Bacillati</taxon>
        <taxon>Bacillota</taxon>
        <taxon>Bacilli</taxon>
        <taxon>Bacillales</taxon>
        <taxon>Bacillaceae</taxon>
        <taxon>Lederbergia</taxon>
    </lineage>
</organism>
<dbReference type="InterPro" id="IPR008928">
    <property type="entry name" value="6-hairpin_glycosidase_sf"/>
</dbReference>
<evidence type="ECO:0000313" key="4">
    <source>
        <dbReference type="EMBL" id="GIN56843.1"/>
    </source>
</evidence>
<evidence type="ECO:0000313" key="5">
    <source>
        <dbReference type="Proteomes" id="UP000679950"/>
    </source>
</evidence>
<dbReference type="Pfam" id="PF22124">
    <property type="entry name" value="Glyco_hydro_95_cat"/>
    <property type="match status" value="1"/>
</dbReference>
<evidence type="ECO:0000259" key="3">
    <source>
        <dbReference type="Pfam" id="PF22124"/>
    </source>
</evidence>
<keyword evidence="5" id="KW-1185">Reference proteome</keyword>
<dbReference type="EMBL" id="BORB01000007">
    <property type="protein sequence ID" value="GIN56843.1"/>
    <property type="molecule type" value="Genomic_DNA"/>
</dbReference>
<dbReference type="Pfam" id="PF21307">
    <property type="entry name" value="Glyco_hydro_95_C"/>
    <property type="match status" value="1"/>
</dbReference>